<proteinExistence type="predicted"/>
<organism evidence="1">
    <name type="scientific">Ovis aries</name>
    <name type="common">Sheep</name>
    <dbReference type="NCBI Taxonomy" id="9940"/>
    <lineage>
        <taxon>Eukaryota</taxon>
        <taxon>Metazoa</taxon>
        <taxon>Chordata</taxon>
        <taxon>Craniata</taxon>
        <taxon>Vertebrata</taxon>
        <taxon>Euteleostomi</taxon>
        <taxon>Mammalia</taxon>
        <taxon>Eutheria</taxon>
        <taxon>Laurasiatheria</taxon>
        <taxon>Artiodactyla</taxon>
        <taxon>Ruminantia</taxon>
        <taxon>Pecora</taxon>
        <taxon>Bovidae</taxon>
        <taxon>Caprinae</taxon>
        <taxon>Ovis</taxon>
    </lineage>
</organism>
<reference evidence="1" key="1">
    <citation type="submission" date="2020-11" db="EMBL/GenBank/DDBJ databases">
        <authorList>
            <person name="Davenport K.M."/>
            <person name="Bickhart D.M."/>
            <person name="Smith T.P.L."/>
            <person name="Murdoch B.M."/>
            <person name="Rosen B.D."/>
        </authorList>
    </citation>
    <scope>NUCLEOTIDE SEQUENCE [LARGE SCALE GENOMIC DNA]</scope>
    <source>
        <strain evidence="1">OAR_USU_Benz2616</strain>
    </source>
</reference>
<protein>
    <submittedName>
        <fullName evidence="1">Peroxisomal biogenesis factor 14</fullName>
    </submittedName>
</protein>
<accession>A0AC11DB50</accession>
<reference evidence="1" key="3">
    <citation type="submission" date="2025-09" db="UniProtKB">
        <authorList>
            <consortium name="Ensembl"/>
        </authorList>
    </citation>
    <scope>IDENTIFICATION</scope>
</reference>
<dbReference type="Ensembl" id="ENSOART00020065854.1">
    <property type="protein sequence ID" value="ENSOARP00020040668.1"/>
    <property type="gene ID" value="ENSOARG00020015026.2"/>
</dbReference>
<reference evidence="1" key="2">
    <citation type="submission" date="2025-08" db="UniProtKB">
        <authorList>
            <consortium name="Ensembl"/>
        </authorList>
    </citation>
    <scope>IDENTIFICATION</scope>
</reference>
<name>A0AC11DB50_SHEEP</name>
<gene>
    <name evidence="1" type="primary">PEX14</name>
</gene>
<sequence length="211" mass="23123">MASSEQAEQPSQPSSAPGSENVVPREPLIATAVKFLQNSRVRQSPLATRRAFLKKKGLTDEEIDLAFQQSGTAADEPASLGPATQVVPVQPPHLISQPYTCTGFWNQDTQNRAGWEERGACMELGASQGHGERSASMISRVFHFTTAVAYLSCSTSEEGVLCRSEQEGALLETVCRHDPECHYSTLEGRRESWLAMTQTAESIEEEMGKFM</sequence>
<evidence type="ECO:0000313" key="1">
    <source>
        <dbReference type="Ensembl" id="ENSOARP00020040668.1"/>
    </source>
</evidence>